<feature type="domain" description="EXPERA" evidence="9">
    <location>
        <begin position="26"/>
        <end position="151"/>
    </location>
</feature>
<evidence type="ECO:0000256" key="4">
    <source>
        <dbReference type="ARBA" id="ARBA00022989"/>
    </source>
</evidence>
<comment type="similarity">
    <text evidence="6">Belongs to the TM6SF family.</text>
</comment>
<feature type="transmembrane region" description="Helical" evidence="8">
    <location>
        <begin position="29"/>
        <end position="48"/>
    </location>
</feature>
<keyword evidence="4 7" id="KW-1133">Transmembrane helix</keyword>
<feature type="domain" description="EXPERA" evidence="9">
    <location>
        <begin position="182"/>
        <end position="316"/>
    </location>
</feature>
<keyword evidence="3" id="KW-0677">Repeat</keyword>
<dbReference type="PROSITE" id="PS51751">
    <property type="entry name" value="EXPERA"/>
    <property type="match status" value="2"/>
</dbReference>
<evidence type="ECO:0000259" key="9">
    <source>
        <dbReference type="PROSITE" id="PS51751"/>
    </source>
</evidence>
<protein>
    <recommendedName>
        <fullName evidence="9">EXPERA domain-containing protein</fullName>
    </recommendedName>
</protein>
<dbReference type="PANTHER" id="PTHR14568:SF9">
    <property type="entry name" value="TRANSMEMBRANE 6 SUPERFAMILY MEMBER 2"/>
    <property type="match status" value="1"/>
</dbReference>
<dbReference type="InterPro" id="IPR033118">
    <property type="entry name" value="EXPERA"/>
</dbReference>
<dbReference type="GO" id="GO:0005789">
    <property type="term" value="C:endoplasmic reticulum membrane"/>
    <property type="evidence" value="ECO:0007669"/>
    <property type="project" value="TreeGrafter"/>
</dbReference>
<dbReference type="Pfam" id="PF05241">
    <property type="entry name" value="EBP"/>
    <property type="match status" value="1"/>
</dbReference>
<feature type="transmembrane region" description="Helical" evidence="8">
    <location>
        <begin position="6"/>
        <end position="22"/>
    </location>
</feature>
<feature type="transmembrane region" description="Helical" evidence="8">
    <location>
        <begin position="265"/>
        <end position="285"/>
    </location>
</feature>
<dbReference type="GO" id="GO:0019216">
    <property type="term" value="P:regulation of lipid metabolic process"/>
    <property type="evidence" value="ECO:0007669"/>
    <property type="project" value="TreeGrafter"/>
</dbReference>
<dbReference type="GO" id="GO:0033116">
    <property type="term" value="C:endoplasmic reticulum-Golgi intermediate compartment membrane"/>
    <property type="evidence" value="ECO:0007669"/>
    <property type="project" value="TreeGrafter"/>
</dbReference>
<dbReference type="InterPro" id="IPR059044">
    <property type="entry name" value="TM_Tm6sf1/2"/>
</dbReference>
<dbReference type="PANTHER" id="PTHR14568">
    <property type="entry name" value="TRANSMEMBRANE SUPERFAMILY 6 MEMBER 1/2"/>
    <property type="match status" value="1"/>
</dbReference>
<feature type="transmembrane region" description="Helical" evidence="8">
    <location>
        <begin position="105"/>
        <end position="125"/>
    </location>
</feature>
<evidence type="ECO:0000256" key="7">
    <source>
        <dbReference type="PROSITE-ProRule" id="PRU01087"/>
    </source>
</evidence>
<reference evidence="10" key="2">
    <citation type="submission" date="2025-08" db="UniProtKB">
        <authorList>
            <consortium name="Ensembl"/>
        </authorList>
    </citation>
    <scope>IDENTIFICATION</scope>
</reference>
<evidence type="ECO:0000256" key="1">
    <source>
        <dbReference type="ARBA" id="ARBA00004127"/>
    </source>
</evidence>
<evidence type="ECO:0000313" key="10">
    <source>
        <dbReference type="Ensembl" id="ENSDCDP00010057935.1"/>
    </source>
</evidence>
<comment type="subcellular location">
    <subcellularLocation>
        <location evidence="1">Endomembrane system</location>
        <topology evidence="1">Multi-pass membrane protein</topology>
    </subcellularLocation>
</comment>
<accession>A0AAY4EJW8</accession>
<dbReference type="CDD" id="cd21106">
    <property type="entry name" value="TM6SF1-like"/>
    <property type="match status" value="1"/>
</dbReference>
<evidence type="ECO:0000256" key="2">
    <source>
        <dbReference type="ARBA" id="ARBA00022692"/>
    </source>
</evidence>
<feature type="transmembrane region" description="Helical" evidence="8">
    <location>
        <begin position="297"/>
        <end position="317"/>
    </location>
</feature>
<gene>
    <name evidence="10" type="primary">LDAH</name>
</gene>
<keyword evidence="11" id="KW-1185">Reference proteome</keyword>
<dbReference type="AlphaFoldDB" id="A0AAY4EJW8"/>
<proteinExistence type="inferred from homology"/>
<sequence length="342" mass="38801">VLVFAMASLLSVFVLLHLAVLHRKSVDPLFYVFAVLASTCVVGLTNALEQDRYISGFVDFYLQKGEPYLGTAYCIMMCYWEGIVQFILQLLMVRQMSSGRPYRSMGLFWAGSAIANQVVFIPGIVIGKYGTSLYPAFWLNILFLLLPVWTAVDLLRRPRELPVIPADKVEAVQMKGLLLRPIDLILTLALLVAMAFTVLRGAVVLDCRHDICFSYIYHYEPYLKDNVAFPKVMMLVFLFYGLPLMAACVYGLCTPGCTWMLDWTLLFAGAMTQAQWCHIGGSLHSRTPFTYRIPSDAWWPVMWMNLLYMAAPLMLALRCIIRPDFFMSVVPKGQANHEKKTQ</sequence>
<reference evidence="10" key="3">
    <citation type="submission" date="2025-09" db="UniProtKB">
        <authorList>
            <consortium name="Ensembl"/>
        </authorList>
    </citation>
    <scope>IDENTIFICATION</scope>
</reference>
<feature type="transmembrane region" description="Helical" evidence="8">
    <location>
        <begin position="177"/>
        <end position="199"/>
    </location>
</feature>
<evidence type="ECO:0000313" key="11">
    <source>
        <dbReference type="Proteomes" id="UP000694580"/>
    </source>
</evidence>
<evidence type="ECO:0000256" key="8">
    <source>
        <dbReference type="SAM" id="Phobius"/>
    </source>
</evidence>
<dbReference type="InterPro" id="IPR047195">
    <property type="entry name" value="TM6SF1-like"/>
</dbReference>
<reference evidence="10 11" key="1">
    <citation type="submission" date="2020-06" db="EMBL/GenBank/DDBJ databases">
        <authorList>
            <consortium name="Wellcome Sanger Institute Data Sharing"/>
        </authorList>
    </citation>
    <scope>NUCLEOTIDE SEQUENCE [LARGE SCALE GENOMIC DNA]</scope>
</reference>
<feature type="transmembrane region" description="Helical" evidence="8">
    <location>
        <begin position="232"/>
        <end position="253"/>
    </location>
</feature>
<dbReference type="Ensembl" id="ENSDCDT00010068626.1">
    <property type="protein sequence ID" value="ENSDCDP00010057935.1"/>
    <property type="gene ID" value="ENSDCDG00010032692.1"/>
</dbReference>
<dbReference type="GeneTree" id="ENSGT00390000012913"/>
<dbReference type="Pfam" id="PF26083">
    <property type="entry name" value="TM_Tm6sf2"/>
    <property type="match status" value="1"/>
</dbReference>
<dbReference type="Proteomes" id="UP000694580">
    <property type="component" value="Chromosome 4"/>
</dbReference>
<dbReference type="GO" id="GO:0055088">
    <property type="term" value="P:lipid homeostasis"/>
    <property type="evidence" value="ECO:0007669"/>
    <property type="project" value="TreeGrafter"/>
</dbReference>
<keyword evidence="2 7" id="KW-0812">Transmembrane</keyword>
<feature type="transmembrane region" description="Helical" evidence="8">
    <location>
        <begin position="137"/>
        <end position="156"/>
    </location>
</feature>
<evidence type="ECO:0000256" key="6">
    <source>
        <dbReference type="ARBA" id="ARBA00034760"/>
    </source>
</evidence>
<feature type="transmembrane region" description="Helical" evidence="8">
    <location>
        <begin position="68"/>
        <end position="93"/>
    </location>
</feature>
<evidence type="ECO:0000256" key="5">
    <source>
        <dbReference type="ARBA" id="ARBA00023136"/>
    </source>
</evidence>
<organism evidence="10 11">
    <name type="scientific">Denticeps clupeoides</name>
    <name type="common">denticle herring</name>
    <dbReference type="NCBI Taxonomy" id="299321"/>
    <lineage>
        <taxon>Eukaryota</taxon>
        <taxon>Metazoa</taxon>
        <taxon>Chordata</taxon>
        <taxon>Craniata</taxon>
        <taxon>Vertebrata</taxon>
        <taxon>Euteleostomi</taxon>
        <taxon>Actinopterygii</taxon>
        <taxon>Neopterygii</taxon>
        <taxon>Teleostei</taxon>
        <taxon>Clupei</taxon>
        <taxon>Clupeiformes</taxon>
        <taxon>Denticipitoidei</taxon>
        <taxon>Denticipitidae</taxon>
        <taxon>Denticeps</taxon>
    </lineage>
</organism>
<evidence type="ECO:0000256" key="3">
    <source>
        <dbReference type="ARBA" id="ARBA00022737"/>
    </source>
</evidence>
<keyword evidence="5 7" id="KW-0472">Membrane</keyword>
<name>A0AAY4EJW8_9TELE</name>